<name>A0A8X6QDQ1_NEPPI</name>
<reference evidence="2" key="1">
    <citation type="submission" date="2020-08" db="EMBL/GenBank/DDBJ databases">
        <title>Multicomponent nature underlies the extraordinary mechanical properties of spider dragline silk.</title>
        <authorList>
            <person name="Kono N."/>
            <person name="Nakamura H."/>
            <person name="Mori M."/>
            <person name="Yoshida Y."/>
            <person name="Ohtoshi R."/>
            <person name="Malay A.D."/>
            <person name="Moran D.A.P."/>
            <person name="Tomita M."/>
            <person name="Numata K."/>
            <person name="Arakawa K."/>
        </authorList>
    </citation>
    <scope>NUCLEOTIDE SEQUENCE</scope>
</reference>
<evidence type="ECO:0000313" key="2">
    <source>
        <dbReference type="EMBL" id="GFU12933.1"/>
    </source>
</evidence>
<keyword evidence="3" id="KW-1185">Reference proteome</keyword>
<dbReference type="Proteomes" id="UP000887013">
    <property type="component" value="Unassembled WGS sequence"/>
</dbReference>
<sequence length="197" mass="22447">MSPLSKSNLGMLPYHPQSGDGRLFLWGEGSSVLWARVHWLRIAFIAASTGQALGLENRREKSILIGSLSATAKWPERWLISTLRMSRLQNNYPLGPWSDRMGTKSQSIYDIGPYWDEWLETVNNARHTILAQKCATYYSLSNCANSMSLGALVPKLSSNPYCHVKRFGMEKSVVKATLLLRWLSKLFSQLRKYFLFL</sequence>
<evidence type="ECO:0000313" key="3">
    <source>
        <dbReference type="Proteomes" id="UP000887013"/>
    </source>
</evidence>
<gene>
    <name evidence="1" type="ORF">NPIL_392041</name>
    <name evidence="2" type="ORF">NPIL_434471</name>
</gene>
<proteinExistence type="predicted"/>
<organism evidence="2 3">
    <name type="scientific">Nephila pilipes</name>
    <name type="common">Giant wood spider</name>
    <name type="synonym">Nephila maculata</name>
    <dbReference type="NCBI Taxonomy" id="299642"/>
    <lineage>
        <taxon>Eukaryota</taxon>
        <taxon>Metazoa</taxon>
        <taxon>Ecdysozoa</taxon>
        <taxon>Arthropoda</taxon>
        <taxon>Chelicerata</taxon>
        <taxon>Arachnida</taxon>
        <taxon>Araneae</taxon>
        <taxon>Araneomorphae</taxon>
        <taxon>Entelegynae</taxon>
        <taxon>Araneoidea</taxon>
        <taxon>Nephilidae</taxon>
        <taxon>Nephila</taxon>
    </lineage>
</organism>
<evidence type="ECO:0000313" key="1">
    <source>
        <dbReference type="EMBL" id="GFS48147.1"/>
    </source>
</evidence>
<protein>
    <submittedName>
        <fullName evidence="2">Uncharacterized protein</fullName>
    </submittedName>
</protein>
<dbReference type="AlphaFoldDB" id="A0A8X6QDQ1"/>
<comment type="caution">
    <text evidence="2">The sequence shown here is derived from an EMBL/GenBank/DDBJ whole genome shotgun (WGS) entry which is preliminary data.</text>
</comment>
<dbReference type="EMBL" id="BMAW01045119">
    <property type="protein sequence ID" value="GFS48147.1"/>
    <property type="molecule type" value="Genomic_DNA"/>
</dbReference>
<dbReference type="EMBL" id="BMAW01078881">
    <property type="protein sequence ID" value="GFU12933.1"/>
    <property type="molecule type" value="Genomic_DNA"/>
</dbReference>
<accession>A0A8X6QDQ1</accession>